<dbReference type="SUPFAM" id="SSF81383">
    <property type="entry name" value="F-box domain"/>
    <property type="match status" value="1"/>
</dbReference>
<dbReference type="InterPro" id="IPR036047">
    <property type="entry name" value="F-box-like_dom_sf"/>
</dbReference>
<accession>A0ABD1ZF14</accession>
<gene>
    <name evidence="1" type="ORF">R1flu_018170</name>
</gene>
<reference evidence="1 2" key="1">
    <citation type="submission" date="2024-09" db="EMBL/GenBank/DDBJ databases">
        <title>Chromosome-scale assembly of Riccia fluitans.</title>
        <authorList>
            <person name="Paukszto L."/>
            <person name="Sawicki J."/>
            <person name="Karawczyk K."/>
            <person name="Piernik-Szablinska J."/>
            <person name="Szczecinska M."/>
            <person name="Mazdziarz M."/>
        </authorList>
    </citation>
    <scope>NUCLEOTIDE SEQUENCE [LARGE SCALE GENOMIC DNA]</scope>
    <source>
        <strain evidence="1">Rf_01</strain>
        <tissue evidence="1">Aerial parts of the thallus</tissue>
    </source>
</reference>
<evidence type="ECO:0000313" key="2">
    <source>
        <dbReference type="Proteomes" id="UP001605036"/>
    </source>
</evidence>
<dbReference type="Proteomes" id="UP001605036">
    <property type="component" value="Unassembled WGS sequence"/>
</dbReference>
<dbReference type="PANTHER" id="PTHR31672:SF2">
    <property type="entry name" value="F-BOX DOMAIN-CONTAINING PROTEIN"/>
    <property type="match status" value="1"/>
</dbReference>
<dbReference type="EMBL" id="JBHFFA010000001">
    <property type="protein sequence ID" value="KAL2650042.1"/>
    <property type="molecule type" value="Genomic_DNA"/>
</dbReference>
<proteinExistence type="predicted"/>
<organism evidence="1 2">
    <name type="scientific">Riccia fluitans</name>
    <dbReference type="NCBI Taxonomy" id="41844"/>
    <lineage>
        <taxon>Eukaryota</taxon>
        <taxon>Viridiplantae</taxon>
        <taxon>Streptophyta</taxon>
        <taxon>Embryophyta</taxon>
        <taxon>Marchantiophyta</taxon>
        <taxon>Marchantiopsida</taxon>
        <taxon>Marchantiidae</taxon>
        <taxon>Marchantiales</taxon>
        <taxon>Ricciaceae</taxon>
        <taxon>Riccia</taxon>
    </lineage>
</organism>
<name>A0ABD1ZF14_9MARC</name>
<keyword evidence="2" id="KW-1185">Reference proteome</keyword>
<sequence length="490" mass="55587">MVRADLALEQKEVGLDQMGYKTNSDCCRTLQNGETCMDAFHFPEELVEMIFSKIPFPQLYKVRALSSYWNSNFKLFRELQITPFGVGISSVCNNWPTYGPAFVNLSGEYENEIIGDMMGFNRRTNSWHQFPVLPSISSAVPYWEEPSESSEPLLNAHHELVMDQRKLHPYRYSSAELLRPGNPTFAVAIGGALVGIIRKTSKQSNKVLVTNWLTGENRVLPCPPFQYGPQSRLLVIPVGSNDYTLVLLDCQVEKFPSTFVFISQVYNSVSRIWISSSFRVRDANGFSSLLTREGYLSPNSVYSNDIVHILMYITEDYHMPGDPFMPEEISSMTLDLKSGVLTRQVVEIEHEEDKELVQLGMFQLDSRGGLSIVALFEDAEARFSRHSPLPKTLSASEVRIYDFDPEKCELVEAVRSGLGRRFGTHLVADSDCIYFIQMSDVYGKGERAVQSFNVVEQAWCEHPLPSYDLVYRQKRSFSCFQPGLNPFAVP</sequence>
<dbReference type="PANTHER" id="PTHR31672">
    <property type="entry name" value="BNACNNG10540D PROTEIN"/>
    <property type="match status" value="1"/>
</dbReference>
<dbReference type="InterPro" id="IPR050796">
    <property type="entry name" value="SCF_F-box_component"/>
</dbReference>
<evidence type="ECO:0008006" key="3">
    <source>
        <dbReference type="Google" id="ProtNLM"/>
    </source>
</evidence>
<evidence type="ECO:0000313" key="1">
    <source>
        <dbReference type="EMBL" id="KAL2650042.1"/>
    </source>
</evidence>
<dbReference type="AlphaFoldDB" id="A0ABD1ZF14"/>
<comment type="caution">
    <text evidence="1">The sequence shown here is derived from an EMBL/GenBank/DDBJ whole genome shotgun (WGS) entry which is preliminary data.</text>
</comment>
<protein>
    <recommendedName>
        <fullName evidence="3">F-box domain-containing protein</fullName>
    </recommendedName>
</protein>